<dbReference type="InterPro" id="IPR003439">
    <property type="entry name" value="ABC_transporter-like_ATP-bd"/>
</dbReference>
<evidence type="ECO:0000256" key="1">
    <source>
        <dbReference type="ARBA" id="ARBA00022448"/>
    </source>
</evidence>
<dbReference type="PROSITE" id="PS50893">
    <property type="entry name" value="ABC_TRANSPORTER_2"/>
    <property type="match status" value="1"/>
</dbReference>
<dbReference type="Gene3D" id="3.40.50.300">
    <property type="entry name" value="P-loop containing nucleotide triphosphate hydrolases"/>
    <property type="match status" value="1"/>
</dbReference>
<keyword evidence="2" id="KW-0547">Nucleotide-binding</keyword>
<name>A0ABS4H4J2_9BACL</name>
<dbReference type="CDD" id="cd03214">
    <property type="entry name" value="ABC_Iron-Siderophores_B12_Hemin"/>
    <property type="match status" value="1"/>
</dbReference>
<dbReference type="InterPro" id="IPR017871">
    <property type="entry name" value="ABC_transporter-like_CS"/>
</dbReference>
<dbReference type="InterPro" id="IPR027417">
    <property type="entry name" value="P-loop_NTPase"/>
</dbReference>
<dbReference type="InterPro" id="IPR003593">
    <property type="entry name" value="AAA+_ATPase"/>
</dbReference>
<dbReference type="EMBL" id="JAGGKP010000005">
    <property type="protein sequence ID" value="MBP1937460.1"/>
    <property type="molecule type" value="Genomic_DNA"/>
</dbReference>
<evidence type="ECO:0000313" key="6">
    <source>
        <dbReference type="EMBL" id="MBP1937460.1"/>
    </source>
</evidence>
<gene>
    <name evidence="6" type="ORF">J2Z20_002355</name>
</gene>
<comment type="caution">
    <text evidence="6">The sequence shown here is derived from an EMBL/GenBank/DDBJ whole genome shotgun (WGS) entry which is preliminary data.</text>
</comment>
<dbReference type="SUPFAM" id="SSF52540">
    <property type="entry name" value="P-loop containing nucleoside triphosphate hydrolases"/>
    <property type="match status" value="1"/>
</dbReference>
<feature type="domain" description="ABC transporter" evidence="5">
    <location>
        <begin position="2"/>
        <end position="241"/>
    </location>
</feature>
<evidence type="ECO:0000313" key="7">
    <source>
        <dbReference type="Proteomes" id="UP001519273"/>
    </source>
</evidence>
<dbReference type="Pfam" id="PF00005">
    <property type="entry name" value="ABC_tran"/>
    <property type="match status" value="1"/>
</dbReference>
<dbReference type="PROSITE" id="PS00211">
    <property type="entry name" value="ABC_TRANSPORTER_1"/>
    <property type="match status" value="1"/>
</dbReference>
<keyword evidence="4" id="KW-1278">Translocase</keyword>
<reference evidence="6 7" key="1">
    <citation type="submission" date="2021-03" db="EMBL/GenBank/DDBJ databases">
        <title>Genomic Encyclopedia of Type Strains, Phase IV (KMG-IV): sequencing the most valuable type-strain genomes for metagenomic binning, comparative biology and taxonomic classification.</title>
        <authorList>
            <person name="Goeker M."/>
        </authorList>
    </citation>
    <scope>NUCLEOTIDE SEQUENCE [LARGE SCALE GENOMIC DNA]</scope>
    <source>
        <strain evidence="6 7">DSM 23491</strain>
    </source>
</reference>
<evidence type="ECO:0000259" key="5">
    <source>
        <dbReference type="PROSITE" id="PS50893"/>
    </source>
</evidence>
<dbReference type="SMART" id="SM00382">
    <property type="entry name" value="AAA"/>
    <property type="match status" value="1"/>
</dbReference>
<dbReference type="Proteomes" id="UP001519273">
    <property type="component" value="Unassembled WGS sequence"/>
</dbReference>
<dbReference type="PANTHER" id="PTHR42794:SF1">
    <property type="entry name" value="HEMIN IMPORT ATP-BINDING PROTEIN HMUV"/>
    <property type="match status" value="1"/>
</dbReference>
<dbReference type="RefSeq" id="WP_209850004.1">
    <property type="nucleotide sequence ID" value="NZ_CBCRVE010000005.1"/>
</dbReference>
<sequence>MITVKNAAKAYDGQFVLEGVNWHINQGEWWGIIGPNGSGKSTLLHLISGTEKLTNGDISIQGKPISNYSRKELSRIVAVLQQDGVPQIHFPVRDVIEMGRFPYQDWLGREQQGYEEKDQLLNEIMSKLELDSIADRSVDELSGGQRQRVALGKVMAQEPQVLLLDEPTTYLDIRYQLQFMELVQKWRMDNGLTIIAVLHDLNLAAQFCDKLLVLKDGKAVSSGTPAEILTRDNIHSVFKVNPAIVAHPDSGVPQLLLKRKL</sequence>
<evidence type="ECO:0000256" key="3">
    <source>
        <dbReference type="ARBA" id="ARBA00022840"/>
    </source>
</evidence>
<dbReference type="GO" id="GO:0005524">
    <property type="term" value="F:ATP binding"/>
    <property type="evidence" value="ECO:0007669"/>
    <property type="project" value="UniProtKB-KW"/>
</dbReference>
<proteinExistence type="predicted"/>
<evidence type="ECO:0000256" key="2">
    <source>
        <dbReference type="ARBA" id="ARBA00022741"/>
    </source>
</evidence>
<keyword evidence="7" id="KW-1185">Reference proteome</keyword>
<dbReference type="PANTHER" id="PTHR42794">
    <property type="entry name" value="HEMIN IMPORT ATP-BINDING PROTEIN HMUV"/>
    <property type="match status" value="1"/>
</dbReference>
<keyword evidence="1" id="KW-0813">Transport</keyword>
<organism evidence="6 7">
    <name type="scientific">Paenibacillus sediminis</name>
    <dbReference type="NCBI Taxonomy" id="664909"/>
    <lineage>
        <taxon>Bacteria</taxon>
        <taxon>Bacillati</taxon>
        <taxon>Bacillota</taxon>
        <taxon>Bacilli</taxon>
        <taxon>Bacillales</taxon>
        <taxon>Paenibacillaceae</taxon>
        <taxon>Paenibacillus</taxon>
    </lineage>
</organism>
<protein>
    <submittedName>
        <fullName evidence="6">Iron complex transport system ATP-binding protein</fullName>
    </submittedName>
</protein>
<evidence type="ECO:0000256" key="4">
    <source>
        <dbReference type="ARBA" id="ARBA00022967"/>
    </source>
</evidence>
<accession>A0ABS4H4J2</accession>
<keyword evidence="3 6" id="KW-0067">ATP-binding</keyword>